<dbReference type="OMA" id="KVICYPG"/>
<dbReference type="Gene3D" id="2.130.10.10">
    <property type="entry name" value="YVTN repeat-like/Quinoprotein amine dehydrogenase"/>
    <property type="match status" value="3"/>
</dbReference>
<keyword evidence="1 3" id="KW-0853">WD repeat</keyword>
<reference evidence="4 5" key="1">
    <citation type="journal article" date="2018" name="Nat. Ecol. Evol.">
        <title>Shark genomes provide insights into elasmobranch evolution and the origin of vertebrates.</title>
        <authorList>
            <person name="Hara Y"/>
            <person name="Yamaguchi K"/>
            <person name="Onimaru K"/>
            <person name="Kadota M"/>
            <person name="Koyanagi M"/>
            <person name="Keeley SD"/>
            <person name="Tatsumi K"/>
            <person name="Tanaka K"/>
            <person name="Motone F"/>
            <person name="Kageyama Y"/>
            <person name="Nozu R"/>
            <person name="Adachi N"/>
            <person name="Nishimura O"/>
            <person name="Nakagawa R"/>
            <person name="Tanegashima C"/>
            <person name="Kiyatake I"/>
            <person name="Matsumoto R"/>
            <person name="Murakumo K"/>
            <person name="Nishida K"/>
            <person name="Terakita A"/>
            <person name="Kuratani S"/>
            <person name="Sato K"/>
            <person name="Hyodo S Kuraku.S."/>
        </authorList>
    </citation>
    <scope>NUCLEOTIDE SEQUENCE [LARGE SCALE GENOMIC DNA]</scope>
</reference>
<evidence type="ECO:0000313" key="4">
    <source>
        <dbReference type="EMBL" id="GCC34073.1"/>
    </source>
</evidence>
<feature type="repeat" description="WD" evidence="3">
    <location>
        <begin position="117"/>
        <end position="144"/>
    </location>
</feature>
<dbReference type="InterPro" id="IPR036322">
    <property type="entry name" value="WD40_repeat_dom_sf"/>
</dbReference>
<evidence type="ECO:0000256" key="2">
    <source>
        <dbReference type="ARBA" id="ARBA00022737"/>
    </source>
</evidence>
<evidence type="ECO:0000313" key="5">
    <source>
        <dbReference type="Proteomes" id="UP000287033"/>
    </source>
</evidence>
<dbReference type="PRINTS" id="PR00320">
    <property type="entry name" value="GPROTEINBRPT"/>
</dbReference>
<dbReference type="InterPro" id="IPR040066">
    <property type="entry name" value="WDR31"/>
</dbReference>
<dbReference type="Pfam" id="PF00400">
    <property type="entry name" value="WD40"/>
    <property type="match status" value="4"/>
</dbReference>
<dbReference type="AlphaFoldDB" id="A0A401SUN6"/>
<dbReference type="SUPFAM" id="SSF50978">
    <property type="entry name" value="WD40 repeat-like"/>
    <property type="match status" value="1"/>
</dbReference>
<dbReference type="OrthoDB" id="6262491at2759"/>
<dbReference type="PANTHER" id="PTHR19869:SF1">
    <property type="entry name" value="WD REPEAT-CONTAINING PROTEIN 31"/>
    <property type="match status" value="1"/>
</dbReference>
<accession>A0A401SUN6</accession>
<gene>
    <name evidence="4" type="ORF">chiPu_0012546</name>
</gene>
<dbReference type="SMART" id="SM00320">
    <property type="entry name" value="WD40"/>
    <property type="match status" value="5"/>
</dbReference>
<evidence type="ECO:0000256" key="3">
    <source>
        <dbReference type="PROSITE-ProRule" id="PRU00221"/>
    </source>
</evidence>
<dbReference type="InterPro" id="IPR019775">
    <property type="entry name" value="WD40_repeat_CS"/>
</dbReference>
<keyword evidence="5" id="KW-1185">Reference proteome</keyword>
<dbReference type="InterPro" id="IPR015943">
    <property type="entry name" value="WD40/YVTN_repeat-like_dom_sf"/>
</dbReference>
<dbReference type="PANTHER" id="PTHR19869">
    <property type="entry name" value="SPERMATID WD-REPEAT PROTEIN"/>
    <property type="match status" value="1"/>
</dbReference>
<dbReference type="InterPro" id="IPR001680">
    <property type="entry name" value="WD40_rpt"/>
</dbReference>
<name>A0A401SUN6_CHIPU</name>
<dbReference type="PROSITE" id="PS50082">
    <property type="entry name" value="WD_REPEATS_2"/>
    <property type="match status" value="2"/>
</dbReference>
<comment type="caution">
    <text evidence="4">The sequence shown here is derived from an EMBL/GenBank/DDBJ whole genome shotgun (WGS) entry which is preliminary data.</text>
</comment>
<organism evidence="4 5">
    <name type="scientific">Chiloscyllium punctatum</name>
    <name type="common">Brownbanded bambooshark</name>
    <name type="synonym">Hemiscyllium punctatum</name>
    <dbReference type="NCBI Taxonomy" id="137246"/>
    <lineage>
        <taxon>Eukaryota</taxon>
        <taxon>Metazoa</taxon>
        <taxon>Chordata</taxon>
        <taxon>Craniata</taxon>
        <taxon>Vertebrata</taxon>
        <taxon>Chondrichthyes</taxon>
        <taxon>Elasmobranchii</taxon>
        <taxon>Galeomorphii</taxon>
        <taxon>Galeoidea</taxon>
        <taxon>Orectolobiformes</taxon>
        <taxon>Hemiscylliidae</taxon>
        <taxon>Chiloscyllium</taxon>
    </lineage>
</organism>
<dbReference type="Proteomes" id="UP000287033">
    <property type="component" value="Unassembled WGS sequence"/>
</dbReference>
<dbReference type="EMBL" id="BEZZ01000566">
    <property type="protein sequence ID" value="GCC34073.1"/>
    <property type="molecule type" value="Genomic_DNA"/>
</dbReference>
<sequence length="328" mass="36318">MGKLQSKQKRNISRYRIDGDAGHSSVTQVVQQYSPAHNDAVTSLASLTSDTCVSGGKDKTVVISDWKSGCVQQKFMGHERDVTKTEREEKGRQRKRLTISRINNWAPSRASGKKRMPDGLKLCTGSRDNSICIWDVETGDCLQSCHISRNLVTHICWIPAESLVIQTSEDKMIRIWNSRELQVTHTFPIKQHIQTYCDASADGRYCITCSNGFSGEGCEATLWDLRQAKRKVCEYNGHLQTTTACIFLPNTTSSFPLVATSGHDCTVKIWNRDTAVCVSSLCLDGAGPLTSLASSDAANLLCGSFNTGIHHLRVNHSNSWSLTEVARF</sequence>
<evidence type="ECO:0000256" key="1">
    <source>
        <dbReference type="ARBA" id="ARBA00022574"/>
    </source>
</evidence>
<proteinExistence type="predicted"/>
<dbReference type="PROSITE" id="PS00678">
    <property type="entry name" value="WD_REPEATS_1"/>
    <property type="match status" value="1"/>
</dbReference>
<dbReference type="InterPro" id="IPR020472">
    <property type="entry name" value="WD40_PAC1"/>
</dbReference>
<feature type="repeat" description="WD" evidence="3">
    <location>
        <begin position="152"/>
        <end position="186"/>
    </location>
</feature>
<dbReference type="STRING" id="137246.A0A401SUN6"/>
<protein>
    <submittedName>
        <fullName evidence="4">Uncharacterized protein</fullName>
    </submittedName>
</protein>
<keyword evidence="2" id="KW-0677">Repeat</keyword>